<proteinExistence type="predicted"/>
<reference evidence="2" key="1">
    <citation type="submission" date="2021-04" db="EMBL/GenBank/DDBJ databases">
        <title>Genome based classification of Actinospica acidithermotolerans sp. nov., an actinobacterium isolated from an Indonesian hot spring.</title>
        <authorList>
            <person name="Kusuma A.B."/>
            <person name="Putra K.E."/>
            <person name="Nafisah S."/>
            <person name="Loh J."/>
            <person name="Nouioui I."/>
            <person name="Goodfellow M."/>
        </authorList>
    </citation>
    <scope>NUCLEOTIDE SEQUENCE</scope>
    <source>
        <strain evidence="2">CSCA 57</strain>
    </source>
</reference>
<dbReference type="InterPro" id="IPR002575">
    <property type="entry name" value="Aminoglycoside_PTrfase"/>
</dbReference>
<dbReference type="SUPFAM" id="SSF56112">
    <property type="entry name" value="Protein kinase-like (PK-like)"/>
    <property type="match status" value="1"/>
</dbReference>
<feature type="domain" description="Aminoglycoside phosphotransferase" evidence="1">
    <location>
        <begin position="56"/>
        <end position="240"/>
    </location>
</feature>
<protein>
    <submittedName>
        <fullName evidence="2">Phosphotransferase</fullName>
    </submittedName>
</protein>
<dbReference type="Gene3D" id="3.90.1200.10">
    <property type="match status" value="1"/>
</dbReference>
<accession>A0A941IWJ5</accession>
<gene>
    <name evidence="2" type="ORF">KDL01_40045</name>
</gene>
<dbReference type="RefSeq" id="WP_212533947.1">
    <property type="nucleotide sequence ID" value="NZ_JAGSOG010000473.1"/>
</dbReference>
<evidence type="ECO:0000313" key="3">
    <source>
        <dbReference type="Proteomes" id="UP000675781"/>
    </source>
</evidence>
<evidence type="ECO:0000313" key="2">
    <source>
        <dbReference type="EMBL" id="MBR7839516.1"/>
    </source>
</evidence>
<dbReference type="InterPro" id="IPR011009">
    <property type="entry name" value="Kinase-like_dom_sf"/>
</dbReference>
<organism evidence="2 3">
    <name type="scientific">Actinospica durhamensis</name>
    <dbReference type="NCBI Taxonomy" id="1508375"/>
    <lineage>
        <taxon>Bacteria</taxon>
        <taxon>Bacillati</taxon>
        <taxon>Actinomycetota</taxon>
        <taxon>Actinomycetes</taxon>
        <taxon>Catenulisporales</taxon>
        <taxon>Actinospicaceae</taxon>
        <taxon>Actinospica</taxon>
    </lineage>
</organism>
<evidence type="ECO:0000259" key="1">
    <source>
        <dbReference type="Pfam" id="PF01636"/>
    </source>
</evidence>
<dbReference type="Pfam" id="PF01636">
    <property type="entry name" value="APH"/>
    <property type="match status" value="1"/>
</dbReference>
<dbReference type="Proteomes" id="UP000675781">
    <property type="component" value="Unassembled WGS sequence"/>
</dbReference>
<dbReference type="EMBL" id="JAGSOG010000473">
    <property type="protein sequence ID" value="MBR7839516.1"/>
    <property type="molecule type" value="Genomic_DNA"/>
</dbReference>
<comment type="caution">
    <text evidence="2">The sequence shown here is derived from an EMBL/GenBank/DDBJ whole genome shotgun (WGS) entry which is preliminary data.</text>
</comment>
<sequence length="312" mass="33489">MTDELAWPQERIPVESMREWLSARLPGRPEVGTHVRPLRVKRWGATGAFTLASGEPVIAKHAEPPLFPAGVAIHQFVESAAPHAVAPLLAVEDGPGWQRSAYGFVAGPTLASRGAAYAPAAARALAAIQIACAGAINTAPPELPRYHLPEVVDRLVEDVRRAGDQDPELAGRLDAAYGELASLAAELATAVATSIDHTDMNADNVIIPDGGPMVILDWEEARIGCPLMSLHWLLIDADDNENDIIDAYTDAIRPLGASTDLVRAATVLAPIKLAMEGRQFARALGWAPPFDNHPNYTRRLLTTALDRLDAPR</sequence>
<name>A0A941IWJ5_9ACTN</name>
<dbReference type="AlphaFoldDB" id="A0A941IWJ5"/>
<keyword evidence="3" id="KW-1185">Reference proteome</keyword>